<dbReference type="InterPro" id="IPR018060">
    <property type="entry name" value="HTH_AraC"/>
</dbReference>
<evidence type="ECO:0000256" key="1">
    <source>
        <dbReference type="ARBA" id="ARBA00023015"/>
    </source>
</evidence>
<sequence length="338" mass="37987">MPRVNDVNDFSATVPISVVNGFLSGADPAAMARLAECSGIASELLSEPAARVTQEQFSTLYRLLAKELDDEMPGIFSRPLRNGVLKYLCLSLLDAPRLEVALRRFGQFFHLILDDFRMESRRDGPSGIVELADNPAGPAASMLGRELMLKLVHGVASWLIRQRIPLQAVELPDTRPALASDHLYLFPGPVHFDRQHTRIVFDAAYLDLPVRQRKPDLEKFLARAPEDWIFVSFAEEMTCHRVRQHVADCLPASPTIEEVAQALHHSVRTLCRRLSAEGTTFQAIKDEVRRDIAIRRLTRSEDPIAAIAFDVGFDNPTAFHRAFRHWTGSTPNAYRRAL</sequence>
<dbReference type="InterPro" id="IPR009057">
    <property type="entry name" value="Homeodomain-like_sf"/>
</dbReference>
<reference evidence="5 6" key="1">
    <citation type="submission" date="2021-03" db="EMBL/GenBank/DDBJ databases">
        <authorList>
            <person name="Peeters C."/>
        </authorList>
    </citation>
    <scope>NUCLEOTIDE SEQUENCE [LARGE SCALE GENOMIC DNA]</scope>
    <source>
        <strain evidence="5 6">LMG 26411</strain>
    </source>
</reference>
<dbReference type="Pfam" id="PF12625">
    <property type="entry name" value="Arabinose_bd"/>
    <property type="match status" value="1"/>
</dbReference>
<gene>
    <name evidence="5" type="ORF">LMG26411_01469</name>
</gene>
<dbReference type="EMBL" id="CAJPVI010000006">
    <property type="protein sequence ID" value="CAG2137820.1"/>
    <property type="molecule type" value="Genomic_DNA"/>
</dbReference>
<evidence type="ECO:0000313" key="6">
    <source>
        <dbReference type="Proteomes" id="UP000672657"/>
    </source>
</evidence>
<dbReference type="PROSITE" id="PS01124">
    <property type="entry name" value="HTH_ARAC_FAMILY_2"/>
    <property type="match status" value="1"/>
</dbReference>
<accession>A0ABM8TDK3</accession>
<comment type="caution">
    <text evidence="5">The sequence shown here is derived from an EMBL/GenBank/DDBJ whole genome shotgun (WGS) entry which is preliminary data.</text>
</comment>
<proteinExistence type="predicted"/>
<feature type="domain" description="HTH araC/xylS-type" evidence="4">
    <location>
        <begin position="240"/>
        <end position="337"/>
    </location>
</feature>
<dbReference type="SUPFAM" id="SSF46689">
    <property type="entry name" value="Homeodomain-like"/>
    <property type="match status" value="1"/>
</dbReference>
<evidence type="ECO:0000256" key="3">
    <source>
        <dbReference type="ARBA" id="ARBA00023163"/>
    </source>
</evidence>
<evidence type="ECO:0000313" key="5">
    <source>
        <dbReference type="EMBL" id="CAG2137820.1"/>
    </source>
</evidence>
<dbReference type="SMART" id="SM00342">
    <property type="entry name" value="HTH_ARAC"/>
    <property type="match status" value="1"/>
</dbReference>
<keyword evidence="1" id="KW-0805">Transcription regulation</keyword>
<name>A0ABM8TDK3_9BURK</name>
<protein>
    <recommendedName>
        <fullName evidence="4">HTH araC/xylS-type domain-containing protein</fullName>
    </recommendedName>
</protein>
<keyword evidence="6" id="KW-1185">Reference proteome</keyword>
<dbReference type="PANTHER" id="PTHR47894:SF1">
    <property type="entry name" value="HTH-TYPE TRANSCRIPTIONAL REGULATOR VQSM"/>
    <property type="match status" value="1"/>
</dbReference>
<dbReference type="PANTHER" id="PTHR47894">
    <property type="entry name" value="HTH-TYPE TRANSCRIPTIONAL REGULATOR GADX"/>
    <property type="match status" value="1"/>
</dbReference>
<dbReference type="InterPro" id="IPR032687">
    <property type="entry name" value="AraC-type_N"/>
</dbReference>
<keyword evidence="3" id="KW-0804">Transcription</keyword>
<dbReference type="Pfam" id="PF12833">
    <property type="entry name" value="HTH_18"/>
    <property type="match status" value="1"/>
</dbReference>
<dbReference type="Proteomes" id="UP000672657">
    <property type="component" value="Unassembled WGS sequence"/>
</dbReference>
<evidence type="ECO:0000259" key="4">
    <source>
        <dbReference type="PROSITE" id="PS01124"/>
    </source>
</evidence>
<dbReference type="Gene3D" id="1.10.10.60">
    <property type="entry name" value="Homeodomain-like"/>
    <property type="match status" value="1"/>
</dbReference>
<keyword evidence="2" id="KW-0238">DNA-binding</keyword>
<organism evidence="5 6">
    <name type="scientific">Cupriavidus numazuensis</name>
    <dbReference type="NCBI Taxonomy" id="221992"/>
    <lineage>
        <taxon>Bacteria</taxon>
        <taxon>Pseudomonadati</taxon>
        <taxon>Pseudomonadota</taxon>
        <taxon>Betaproteobacteria</taxon>
        <taxon>Burkholderiales</taxon>
        <taxon>Burkholderiaceae</taxon>
        <taxon>Cupriavidus</taxon>
    </lineage>
</organism>
<evidence type="ECO:0000256" key="2">
    <source>
        <dbReference type="ARBA" id="ARBA00023125"/>
    </source>
</evidence>